<comment type="caution">
    <text evidence="6">The sequence shown here is derived from an EMBL/GenBank/DDBJ whole genome shotgun (WGS) entry which is preliminary data.</text>
</comment>
<keyword evidence="7" id="KW-1185">Reference proteome</keyword>
<organism evidence="6 7">
    <name type="scientific">Flavobacterium zepuense</name>
    <dbReference type="NCBI Taxonomy" id="2593302"/>
    <lineage>
        <taxon>Bacteria</taxon>
        <taxon>Pseudomonadati</taxon>
        <taxon>Bacteroidota</taxon>
        <taxon>Flavobacteriia</taxon>
        <taxon>Flavobacteriales</taxon>
        <taxon>Flavobacteriaceae</taxon>
        <taxon>Flavobacterium</taxon>
    </lineage>
</organism>
<accession>A0A552V9T9</accession>
<comment type="similarity">
    <text evidence="1 3">Belongs to the pirin family.</text>
</comment>
<keyword evidence="2" id="KW-0408">Iron</keyword>
<dbReference type="PIRSF" id="PIRSF006232">
    <property type="entry name" value="Pirin"/>
    <property type="match status" value="1"/>
</dbReference>
<comment type="cofactor">
    <cofactor evidence="2">
        <name>Fe cation</name>
        <dbReference type="ChEBI" id="CHEBI:24875"/>
    </cofactor>
    <text evidence="2">Binds 1 Fe cation per subunit.</text>
</comment>
<dbReference type="CDD" id="cd02247">
    <property type="entry name" value="cupin_pirin_C"/>
    <property type="match status" value="1"/>
</dbReference>
<dbReference type="InterPro" id="IPR011051">
    <property type="entry name" value="RmlC_Cupin_sf"/>
</dbReference>
<feature type="binding site" evidence="2">
    <location>
        <position position="60"/>
    </location>
    <ligand>
        <name>Fe cation</name>
        <dbReference type="ChEBI" id="CHEBI:24875"/>
    </ligand>
</feature>
<dbReference type="InterPro" id="IPR008778">
    <property type="entry name" value="Pirin_C_dom"/>
</dbReference>
<gene>
    <name evidence="6" type="ORF">FMM05_01005</name>
</gene>
<feature type="binding site" evidence="2">
    <location>
        <position position="102"/>
    </location>
    <ligand>
        <name>Fe cation</name>
        <dbReference type="ChEBI" id="CHEBI:24875"/>
    </ligand>
</feature>
<dbReference type="GO" id="GO:0046872">
    <property type="term" value="F:metal ion binding"/>
    <property type="evidence" value="ECO:0007669"/>
    <property type="project" value="UniProtKB-KW"/>
</dbReference>
<dbReference type="RefSeq" id="WP_143371473.1">
    <property type="nucleotide sequence ID" value="NZ_VJVZ01000001.1"/>
</dbReference>
<evidence type="ECO:0000313" key="7">
    <source>
        <dbReference type="Proteomes" id="UP000320643"/>
    </source>
</evidence>
<dbReference type="PANTHER" id="PTHR13903">
    <property type="entry name" value="PIRIN-RELATED"/>
    <property type="match status" value="1"/>
</dbReference>
<dbReference type="Pfam" id="PF05726">
    <property type="entry name" value="Pirin_C"/>
    <property type="match status" value="1"/>
</dbReference>
<evidence type="ECO:0000259" key="4">
    <source>
        <dbReference type="Pfam" id="PF02678"/>
    </source>
</evidence>
<feature type="domain" description="Pirin C-terminal" evidence="5">
    <location>
        <begin position="180"/>
        <end position="281"/>
    </location>
</feature>
<dbReference type="Pfam" id="PF02678">
    <property type="entry name" value="Pirin"/>
    <property type="match status" value="1"/>
</dbReference>
<dbReference type="Gene3D" id="2.60.120.10">
    <property type="entry name" value="Jelly Rolls"/>
    <property type="match status" value="2"/>
</dbReference>
<feature type="domain" description="Pirin N-terminal" evidence="4">
    <location>
        <begin position="28"/>
        <end position="124"/>
    </location>
</feature>
<dbReference type="InterPro" id="IPR003829">
    <property type="entry name" value="Pirin_N_dom"/>
</dbReference>
<dbReference type="EMBL" id="VJVZ01000001">
    <property type="protein sequence ID" value="TRW27247.1"/>
    <property type="molecule type" value="Genomic_DNA"/>
</dbReference>
<reference evidence="6 7" key="1">
    <citation type="submission" date="2019-07" db="EMBL/GenBank/DDBJ databases">
        <title>Flavobacterium sp. nov., isolated from glacier ice.</title>
        <authorList>
            <person name="Liu Q."/>
            <person name="Xin Y.-H."/>
        </authorList>
    </citation>
    <scope>NUCLEOTIDE SEQUENCE [LARGE SCALE GENOMIC DNA]</scope>
    <source>
        <strain evidence="6 7">ZT4R6</strain>
    </source>
</reference>
<evidence type="ECO:0000259" key="5">
    <source>
        <dbReference type="Pfam" id="PF05726"/>
    </source>
</evidence>
<dbReference type="InterPro" id="IPR012093">
    <property type="entry name" value="Pirin"/>
</dbReference>
<dbReference type="AlphaFoldDB" id="A0A552V9T9"/>
<feature type="binding site" evidence="2">
    <location>
        <position position="104"/>
    </location>
    <ligand>
        <name>Fe cation</name>
        <dbReference type="ChEBI" id="CHEBI:24875"/>
    </ligand>
</feature>
<dbReference type="Proteomes" id="UP000320643">
    <property type="component" value="Unassembled WGS sequence"/>
</dbReference>
<evidence type="ECO:0000313" key="6">
    <source>
        <dbReference type="EMBL" id="TRW27247.1"/>
    </source>
</evidence>
<keyword evidence="2" id="KW-0479">Metal-binding</keyword>
<name>A0A552V9T9_9FLAO</name>
<dbReference type="CDD" id="cd02909">
    <property type="entry name" value="cupin_pirin_N"/>
    <property type="match status" value="1"/>
</dbReference>
<dbReference type="InterPro" id="IPR014710">
    <property type="entry name" value="RmlC-like_jellyroll"/>
</dbReference>
<dbReference type="PANTHER" id="PTHR13903:SF8">
    <property type="entry name" value="PIRIN"/>
    <property type="match status" value="1"/>
</dbReference>
<proteinExistence type="inferred from homology"/>
<evidence type="ECO:0000256" key="3">
    <source>
        <dbReference type="RuleBase" id="RU003457"/>
    </source>
</evidence>
<feature type="binding site" evidence="2">
    <location>
        <position position="58"/>
    </location>
    <ligand>
        <name>Fe cation</name>
        <dbReference type="ChEBI" id="CHEBI:24875"/>
    </ligand>
</feature>
<evidence type="ECO:0000256" key="1">
    <source>
        <dbReference type="ARBA" id="ARBA00008416"/>
    </source>
</evidence>
<protein>
    <submittedName>
        <fullName evidence="6">Pirin family protein</fullName>
    </submittedName>
</protein>
<sequence>MKKKVIFSTKGQRADIGDITIYRILANRYANKVGSFVFLDHVAPKLQAQPNNNGTGAHPHRGIATLTYVIDGEVEHLDSIGNRQRVHSGGIQWMKAGNGIIHDESLSYDSKHESKLIHAFQFWINLPSDIKAQKPEYLAIQGNDVPVKEFDDNGGWLKVILGQYDGLASEIPNYLPQFLYHVHLEPGKQFVHEFDSNLEVAAFLPSQNITVNDTLFNAGEILLFDKENGSIEIRNTLTEAVDILLFGGEEYIETIVAEGPFVMNTQSGIAEAYKDFYAGKYGTIKINRQ</sequence>
<dbReference type="OrthoDB" id="321327at2"/>
<evidence type="ECO:0000256" key="2">
    <source>
        <dbReference type="PIRSR" id="PIRSR006232-1"/>
    </source>
</evidence>
<dbReference type="SUPFAM" id="SSF51182">
    <property type="entry name" value="RmlC-like cupins"/>
    <property type="match status" value="1"/>
</dbReference>